<dbReference type="InterPro" id="IPR035810">
    <property type="entry name" value="PEBP_euk"/>
</dbReference>
<keyword evidence="1" id="KW-0732">Signal</keyword>
<accession>A0AAE1C4Y2</accession>
<feature type="signal peptide" evidence="1">
    <location>
        <begin position="1"/>
        <end position="17"/>
    </location>
</feature>
<proteinExistence type="predicted"/>
<keyword evidence="3" id="KW-1185">Reference proteome</keyword>
<reference evidence="2" key="1">
    <citation type="submission" date="2023-07" db="EMBL/GenBank/DDBJ databases">
        <title>Black Yeasts Isolated from many extreme environments.</title>
        <authorList>
            <person name="Coleine C."/>
            <person name="Stajich J.E."/>
            <person name="Selbmann L."/>
        </authorList>
    </citation>
    <scope>NUCLEOTIDE SEQUENCE</scope>
    <source>
        <strain evidence="2">CCFEE 5485</strain>
    </source>
</reference>
<dbReference type="SUPFAM" id="SSF49777">
    <property type="entry name" value="PEBP-like"/>
    <property type="match status" value="1"/>
</dbReference>
<sequence>MHFFSALALAATATAAAIPDAVLDKRTTTCTTAGSATLAAAKAAFTQAKLVPGVIPSFNPKVSVQVDYNGKQVNLGNTFSATETLNQPIDITFTAKPGYDAASTKYTIIMVDPDAPGPAAPILKDILHLIIDDAQPVCTANQNRKTIATYAQTTPLSVAAHRYTFLVYRQPPNYVPPPTLMYLPGNRAKFDLNAYVAQAGLIGPVGGNFFREGLGSTVCAVTPGCTQDGTGYKAPS</sequence>
<evidence type="ECO:0000313" key="3">
    <source>
        <dbReference type="Proteomes" id="UP001274830"/>
    </source>
</evidence>
<dbReference type="PANTHER" id="PTHR11362:SF82">
    <property type="entry name" value="PHOSPHATIDYLETHANOLAMINE-BINDING PROTEIN 4"/>
    <property type="match status" value="1"/>
</dbReference>
<dbReference type="InterPro" id="IPR008914">
    <property type="entry name" value="PEBP"/>
</dbReference>
<gene>
    <name evidence="2" type="ORF">LTR78_001552</name>
</gene>
<evidence type="ECO:0008006" key="4">
    <source>
        <dbReference type="Google" id="ProtNLM"/>
    </source>
</evidence>
<evidence type="ECO:0000256" key="1">
    <source>
        <dbReference type="SAM" id="SignalP"/>
    </source>
</evidence>
<organism evidence="2 3">
    <name type="scientific">Recurvomyces mirabilis</name>
    <dbReference type="NCBI Taxonomy" id="574656"/>
    <lineage>
        <taxon>Eukaryota</taxon>
        <taxon>Fungi</taxon>
        <taxon>Dikarya</taxon>
        <taxon>Ascomycota</taxon>
        <taxon>Pezizomycotina</taxon>
        <taxon>Dothideomycetes</taxon>
        <taxon>Dothideomycetidae</taxon>
        <taxon>Mycosphaerellales</taxon>
        <taxon>Teratosphaeriaceae</taxon>
        <taxon>Recurvomyces</taxon>
    </lineage>
</organism>
<dbReference type="Pfam" id="PF01161">
    <property type="entry name" value="PBP"/>
    <property type="match status" value="1"/>
</dbReference>
<name>A0AAE1C4Y2_9PEZI</name>
<dbReference type="Gene3D" id="3.90.280.10">
    <property type="entry name" value="PEBP-like"/>
    <property type="match status" value="1"/>
</dbReference>
<dbReference type="PANTHER" id="PTHR11362">
    <property type="entry name" value="PHOSPHATIDYLETHANOLAMINE-BINDING PROTEIN"/>
    <property type="match status" value="1"/>
</dbReference>
<comment type="caution">
    <text evidence="2">The sequence shown here is derived from an EMBL/GenBank/DDBJ whole genome shotgun (WGS) entry which is preliminary data.</text>
</comment>
<feature type="chain" id="PRO_5042100885" description="PEBP-like protein" evidence="1">
    <location>
        <begin position="18"/>
        <end position="236"/>
    </location>
</feature>
<evidence type="ECO:0000313" key="2">
    <source>
        <dbReference type="EMBL" id="KAK3678257.1"/>
    </source>
</evidence>
<dbReference type="EMBL" id="JAUTXT010000004">
    <property type="protein sequence ID" value="KAK3678257.1"/>
    <property type="molecule type" value="Genomic_DNA"/>
</dbReference>
<dbReference type="CDD" id="cd00866">
    <property type="entry name" value="PEBP_euk"/>
    <property type="match status" value="1"/>
</dbReference>
<dbReference type="InterPro" id="IPR036610">
    <property type="entry name" value="PEBP-like_sf"/>
</dbReference>
<dbReference type="Proteomes" id="UP001274830">
    <property type="component" value="Unassembled WGS sequence"/>
</dbReference>
<dbReference type="AlphaFoldDB" id="A0AAE1C4Y2"/>
<protein>
    <recommendedName>
        <fullName evidence="4">PEBP-like protein</fullName>
    </recommendedName>
</protein>